<dbReference type="PATRIC" id="fig|1548749.3.peg.2512"/>
<dbReference type="Gene3D" id="2.60.40.3140">
    <property type="match status" value="1"/>
</dbReference>
<evidence type="ECO:0000313" key="2">
    <source>
        <dbReference type="Proteomes" id="UP000070138"/>
    </source>
</evidence>
<keyword evidence="2" id="KW-1185">Reference proteome</keyword>
<dbReference type="STRING" id="1548749.LS48_11990"/>
<sequence length="657" mass="76332">MHSKQIALIFLVFNLYFSYSQSDRIDEFGKPSQKEFDLKSYEAEPDATGLILYESGKYYAIPIVKRTSVRLVKEIHRKIKVFDAKKFDYATVEIPYYEGNEYYGEEIKDYKAVTHNGAVQNFVPNSSFYKTHKPGVGNVLTFTFPNVQNGSILEYSYTIVSPYFYDLDGWEFQHELPTLYSKFQTELPPHFRYNRILYGDKKLAIEKAVVIKDAFKLPSNNGHIDTELDTYVMIDVPSFREESYMLSKKNYVSRMVYEPLAFKAFYGFDQVFTRNWEDVDHRFEIRSDFGEQLNKKSYFKKKIPSSILDIEDDLERAKAVYSFIQDSYTWNGRYFNYGINVKDAFDDKLGSVTAINISLVNALEAAKLDAKSVILSTRNNGLPTEMYPVLSNFNYVVAVLIINNEMILLDATDKQAPFGIIPFRALNIQARVLDFKKGSYWMPIEPYEKNIHYVNAQITADENGNFTGKVNQANYGYIALEKRNSIEEKTLQEYIKDQQKEKAGIEIEEYQVEEIKKIEKPLKENYNIFIEPEKVGDKVILYPFFNKTYLNENPFKMKERSYPIDFGFPFSNTYLVSIDLGNTYEVEQLPTSRSIKLPNDDGEGSVTYVAQGGKINIRFNMKLNTYRFPSDAYQSLKEYFGTIITILKEESIVLKKL</sequence>
<dbReference type="Proteomes" id="UP000070138">
    <property type="component" value="Unassembled WGS sequence"/>
</dbReference>
<dbReference type="RefSeq" id="WP_062622755.1">
    <property type="nucleotide sequence ID" value="NZ_JRWG01000008.1"/>
</dbReference>
<evidence type="ECO:0008006" key="3">
    <source>
        <dbReference type="Google" id="ProtNLM"/>
    </source>
</evidence>
<reference evidence="2" key="1">
    <citation type="submission" date="2014-10" db="EMBL/GenBank/DDBJ databases">
        <title>Genome sequencing of Vitellibacter sp. D-24.</title>
        <authorList>
            <person name="Thevarajoo S."/>
            <person name="Selvaratnam C."/>
            <person name="Goh K.M."/>
            <person name="Chong C.S."/>
        </authorList>
    </citation>
    <scope>NUCLEOTIDE SEQUENCE [LARGE SCALE GENOMIC DNA]</scope>
    <source>
        <strain evidence="2">D-24</strain>
    </source>
</reference>
<reference evidence="1 2" key="2">
    <citation type="journal article" date="2016" name="Int. J. Syst. Evol. Microbiol.">
        <title>Vitellibacter aquimaris sp. nov., a marine bacterium isolated from seawater.</title>
        <authorList>
            <person name="Thevarajoo S."/>
            <person name="Selvaratnam C."/>
            <person name="Goh K.M."/>
            <person name="Hong K.W."/>
            <person name="Chan X.Y."/>
            <person name="Chan K.G."/>
            <person name="Chong C.S."/>
        </authorList>
    </citation>
    <scope>NUCLEOTIDE SEQUENCE [LARGE SCALE GENOMIC DNA]</scope>
    <source>
        <strain evidence="1 2">D-24</strain>
    </source>
</reference>
<protein>
    <recommendedName>
        <fullName evidence="3">DUF3857 domain-containing protein</fullName>
    </recommendedName>
</protein>
<dbReference type="AlphaFoldDB" id="A0A137RFK9"/>
<dbReference type="Gene3D" id="2.60.120.1130">
    <property type="match status" value="1"/>
</dbReference>
<dbReference type="EMBL" id="JRWG01000008">
    <property type="protein sequence ID" value="KXN98279.1"/>
    <property type="molecule type" value="Genomic_DNA"/>
</dbReference>
<name>A0A137RFK9_9FLAO</name>
<comment type="caution">
    <text evidence="1">The sequence shown here is derived from an EMBL/GenBank/DDBJ whole genome shotgun (WGS) entry which is preliminary data.</text>
</comment>
<proteinExistence type="predicted"/>
<gene>
    <name evidence="1" type="ORF">LS48_11990</name>
</gene>
<evidence type="ECO:0000313" key="1">
    <source>
        <dbReference type="EMBL" id="KXN98279.1"/>
    </source>
</evidence>
<organism evidence="1 2">
    <name type="scientific">Aequorivita aquimaris</name>
    <dbReference type="NCBI Taxonomy" id="1548749"/>
    <lineage>
        <taxon>Bacteria</taxon>
        <taxon>Pseudomonadati</taxon>
        <taxon>Bacteroidota</taxon>
        <taxon>Flavobacteriia</taxon>
        <taxon>Flavobacteriales</taxon>
        <taxon>Flavobacteriaceae</taxon>
        <taxon>Aequorivita</taxon>
    </lineage>
</organism>
<dbReference type="Gene3D" id="3.10.620.30">
    <property type="match status" value="1"/>
</dbReference>
<dbReference type="OrthoDB" id="98874at2"/>
<accession>A0A137RFK9</accession>